<gene>
    <name evidence="2" type="ORF">H8K43_16715</name>
</gene>
<keyword evidence="1" id="KW-0472">Membrane</keyword>
<feature type="transmembrane region" description="Helical" evidence="1">
    <location>
        <begin position="95"/>
        <end position="113"/>
    </location>
</feature>
<sequence>MLQQILSHTPVWVWVILATLLYFGTLASRDRMQNLRSVTILPVMMACLSIQGQLQQFGWNALALLSWAGAVWLGAQIAMRMANAHSLRVESASHIWVRGSWLPLTLMMLIFVGKYVQGIAFAMQPALGTDTGAILVCSIAFGLVNGILLSKLLRVRQLLKNAPSAAALQTASV</sequence>
<proteinExistence type="predicted"/>
<dbReference type="Pfam" id="PF20327">
    <property type="entry name" value="DUF6622"/>
    <property type="match status" value="1"/>
</dbReference>
<keyword evidence="1" id="KW-0812">Transmembrane</keyword>
<evidence type="ECO:0000313" key="2">
    <source>
        <dbReference type="EMBL" id="MBC3933322.1"/>
    </source>
</evidence>
<feature type="transmembrane region" description="Helical" evidence="1">
    <location>
        <begin position="57"/>
        <end position="75"/>
    </location>
</feature>
<feature type="transmembrane region" description="Helical" evidence="1">
    <location>
        <begin position="35"/>
        <end position="51"/>
    </location>
</feature>
<accession>A0ABR7A8Y3</accession>
<evidence type="ECO:0000313" key="3">
    <source>
        <dbReference type="Proteomes" id="UP000654304"/>
    </source>
</evidence>
<evidence type="ECO:0008006" key="4">
    <source>
        <dbReference type="Google" id="ProtNLM"/>
    </source>
</evidence>
<feature type="transmembrane region" description="Helical" evidence="1">
    <location>
        <begin position="133"/>
        <end position="153"/>
    </location>
</feature>
<organism evidence="2 3">
    <name type="scientific">Undibacterium curvum</name>
    <dbReference type="NCBI Taxonomy" id="2762294"/>
    <lineage>
        <taxon>Bacteria</taxon>
        <taxon>Pseudomonadati</taxon>
        <taxon>Pseudomonadota</taxon>
        <taxon>Betaproteobacteria</taxon>
        <taxon>Burkholderiales</taxon>
        <taxon>Oxalobacteraceae</taxon>
        <taxon>Undibacterium</taxon>
    </lineage>
</organism>
<reference evidence="2 3" key="1">
    <citation type="submission" date="2020-08" db="EMBL/GenBank/DDBJ databases">
        <title>Novel species isolated from subtropical streams in China.</title>
        <authorList>
            <person name="Lu H."/>
        </authorList>
    </citation>
    <scope>NUCLEOTIDE SEQUENCE [LARGE SCALE GENOMIC DNA]</scope>
    <source>
        <strain evidence="2 3">CY22W</strain>
    </source>
</reference>
<comment type="caution">
    <text evidence="2">The sequence shown here is derived from an EMBL/GenBank/DDBJ whole genome shotgun (WGS) entry which is preliminary data.</text>
</comment>
<keyword evidence="3" id="KW-1185">Reference proteome</keyword>
<dbReference type="EMBL" id="JACOGD010000010">
    <property type="protein sequence ID" value="MBC3933322.1"/>
    <property type="molecule type" value="Genomic_DNA"/>
</dbReference>
<evidence type="ECO:0000256" key="1">
    <source>
        <dbReference type="SAM" id="Phobius"/>
    </source>
</evidence>
<protein>
    <recommendedName>
        <fullName evidence="4">Transmembrane protein</fullName>
    </recommendedName>
</protein>
<dbReference type="Proteomes" id="UP000654304">
    <property type="component" value="Unassembled WGS sequence"/>
</dbReference>
<dbReference type="InterPro" id="IPR046730">
    <property type="entry name" value="DUF6622"/>
</dbReference>
<keyword evidence="1" id="KW-1133">Transmembrane helix</keyword>
<feature type="transmembrane region" description="Helical" evidence="1">
    <location>
        <begin position="12"/>
        <end position="28"/>
    </location>
</feature>
<name>A0ABR7A8Y3_9BURK</name>